<reference evidence="1" key="1">
    <citation type="submission" date="2020-02" db="EMBL/GenBank/DDBJ databases">
        <authorList>
            <person name="Meier V. D."/>
        </authorList>
    </citation>
    <scope>NUCLEOTIDE SEQUENCE</scope>
    <source>
        <strain evidence="1">AVDCRST_MAG01</strain>
    </source>
</reference>
<sequence>MIRGLDFDVMVPWAASLDGTYYGFTDKSDIGRRIDEIPKGMRRE</sequence>
<accession>A0A6J4QGY3</accession>
<dbReference type="AlphaFoldDB" id="A0A6J4QGY3"/>
<gene>
    <name evidence="1" type="ORF">AVDCRST_MAG01-01-3385</name>
</gene>
<proteinExistence type="predicted"/>
<name>A0A6J4QGY3_9ACTN</name>
<dbReference type="EMBL" id="CADCUW010000436">
    <property type="protein sequence ID" value="CAA9437334.1"/>
    <property type="molecule type" value="Genomic_DNA"/>
</dbReference>
<organism evidence="1">
    <name type="scientific">uncultured Rubrobacteraceae bacterium</name>
    <dbReference type="NCBI Taxonomy" id="349277"/>
    <lineage>
        <taxon>Bacteria</taxon>
        <taxon>Bacillati</taxon>
        <taxon>Actinomycetota</taxon>
        <taxon>Rubrobacteria</taxon>
        <taxon>Rubrobacterales</taxon>
        <taxon>Rubrobacteraceae</taxon>
        <taxon>environmental samples</taxon>
    </lineage>
</organism>
<protein>
    <submittedName>
        <fullName evidence="1">Uncharacterized protein</fullName>
    </submittedName>
</protein>
<evidence type="ECO:0000313" key="1">
    <source>
        <dbReference type="EMBL" id="CAA9437334.1"/>
    </source>
</evidence>